<dbReference type="InterPro" id="IPR004533">
    <property type="entry name" value="CDP-diaglyc--ser_O-PTrfase"/>
</dbReference>
<evidence type="ECO:0000256" key="11">
    <source>
        <dbReference type="ARBA" id="ARBA00023136"/>
    </source>
</evidence>
<comment type="catalytic activity">
    <reaction evidence="1">
        <text>a CDP-1,2-diacyl-sn-glycerol + L-serine = a 1,2-diacyl-sn-glycero-3-phospho-L-serine + CMP + H(+)</text>
        <dbReference type="Rhea" id="RHEA:16913"/>
        <dbReference type="ChEBI" id="CHEBI:15378"/>
        <dbReference type="ChEBI" id="CHEBI:33384"/>
        <dbReference type="ChEBI" id="CHEBI:57262"/>
        <dbReference type="ChEBI" id="CHEBI:58332"/>
        <dbReference type="ChEBI" id="CHEBI:60377"/>
        <dbReference type="EC" id="2.7.8.8"/>
    </reaction>
</comment>
<evidence type="ECO:0000256" key="2">
    <source>
        <dbReference type="ARBA" id="ARBA00004127"/>
    </source>
</evidence>
<feature type="transmembrane region" description="Helical" evidence="16">
    <location>
        <begin position="109"/>
        <end position="127"/>
    </location>
</feature>
<evidence type="ECO:0000256" key="16">
    <source>
        <dbReference type="SAM" id="Phobius"/>
    </source>
</evidence>
<dbReference type="PANTHER" id="PTHR14269:SF61">
    <property type="entry name" value="CDP-DIACYLGLYCEROL--SERINE O-PHOSPHATIDYLTRANSFERASE"/>
    <property type="match status" value="1"/>
</dbReference>
<evidence type="ECO:0000256" key="1">
    <source>
        <dbReference type="ARBA" id="ARBA00000287"/>
    </source>
</evidence>
<protein>
    <recommendedName>
        <fullName evidence="5">CDP-diacylglycerol--serine O-phosphatidyltransferase</fullName>
        <ecNumber evidence="4">2.7.8.8</ecNumber>
    </recommendedName>
    <alternativeName>
        <fullName evidence="14">Phosphatidylserine synthase</fullName>
    </alternativeName>
</protein>
<evidence type="ECO:0000256" key="7">
    <source>
        <dbReference type="ARBA" id="ARBA00022679"/>
    </source>
</evidence>
<dbReference type="InterPro" id="IPR000462">
    <property type="entry name" value="CDP-OH_P_trans"/>
</dbReference>
<keyword evidence="6" id="KW-0444">Lipid biosynthesis</keyword>
<dbReference type="Pfam" id="PF01066">
    <property type="entry name" value="CDP-OH_P_transf"/>
    <property type="match status" value="1"/>
</dbReference>
<evidence type="ECO:0000256" key="5">
    <source>
        <dbReference type="ARBA" id="ARBA00017171"/>
    </source>
</evidence>
<dbReference type="EMBL" id="BAABKE010000008">
    <property type="protein sequence ID" value="GAA5102876.1"/>
    <property type="molecule type" value="Genomic_DNA"/>
</dbReference>
<dbReference type="RefSeq" id="WP_077926389.1">
    <property type="nucleotide sequence ID" value="NZ_BAABKE010000008.1"/>
</dbReference>
<evidence type="ECO:0000256" key="9">
    <source>
        <dbReference type="ARBA" id="ARBA00022989"/>
    </source>
</evidence>
<dbReference type="NCBIfam" id="TIGR00473">
    <property type="entry name" value="pssA"/>
    <property type="match status" value="1"/>
</dbReference>
<dbReference type="Proteomes" id="UP001500631">
    <property type="component" value="Unassembled WGS sequence"/>
</dbReference>
<evidence type="ECO:0000256" key="15">
    <source>
        <dbReference type="RuleBase" id="RU003750"/>
    </source>
</evidence>
<keyword evidence="11 16" id="KW-0472">Membrane</keyword>
<evidence type="ECO:0000256" key="4">
    <source>
        <dbReference type="ARBA" id="ARBA00013174"/>
    </source>
</evidence>
<keyword evidence="12" id="KW-0594">Phospholipid biosynthesis</keyword>
<evidence type="ECO:0000256" key="12">
    <source>
        <dbReference type="ARBA" id="ARBA00023209"/>
    </source>
</evidence>
<dbReference type="PROSITE" id="PS00379">
    <property type="entry name" value="CDP_ALCOHOL_P_TRANSF"/>
    <property type="match status" value="1"/>
</dbReference>
<keyword evidence="18" id="KW-1185">Reference proteome</keyword>
<evidence type="ECO:0000313" key="17">
    <source>
        <dbReference type="EMBL" id="GAA5102876.1"/>
    </source>
</evidence>
<feature type="transmembrane region" description="Helical" evidence="16">
    <location>
        <begin position="236"/>
        <end position="254"/>
    </location>
</feature>
<keyword evidence="13" id="KW-1208">Phospholipid metabolism</keyword>
<comment type="caution">
    <text evidence="17">The sequence shown here is derived from an EMBL/GenBank/DDBJ whole genome shotgun (WGS) entry which is preliminary data.</text>
</comment>
<keyword evidence="9 16" id="KW-1133">Transmembrane helix</keyword>
<feature type="transmembrane region" description="Helical" evidence="16">
    <location>
        <begin position="42"/>
        <end position="58"/>
    </location>
</feature>
<evidence type="ECO:0000256" key="8">
    <source>
        <dbReference type="ARBA" id="ARBA00022692"/>
    </source>
</evidence>
<organism evidence="17 18">
    <name type="scientific">Wohlfahrtiimonas larvae</name>
    <dbReference type="NCBI Taxonomy" id="1157986"/>
    <lineage>
        <taxon>Bacteria</taxon>
        <taxon>Pseudomonadati</taxon>
        <taxon>Pseudomonadota</taxon>
        <taxon>Gammaproteobacteria</taxon>
        <taxon>Cardiobacteriales</taxon>
        <taxon>Ignatzschineriaceae</taxon>
        <taxon>Wohlfahrtiimonas</taxon>
    </lineage>
</organism>
<evidence type="ECO:0000256" key="13">
    <source>
        <dbReference type="ARBA" id="ARBA00023264"/>
    </source>
</evidence>
<dbReference type="InterPro" id="IPR048254">
    <property type="entry name" value="CDP_ALCOHOL_P_TRANSF_CS"/>
</dbReference>
<dbReference type="EC" id="2.7.8.8" evidence="4"/>
<feature type="transmembrane region" description="Helical" evidence="16">
    <location>
        <begin position="182"/>
        <end position="202"/>
    </location>
</feature>
<feature type="transmembrane region" description="Helical" evidence="16">
    <location>
        <begin position="14"/>
        <end position="36"/>
    </location>
</feature>
<comment type="similarity">
    <text evidence="3 15">Belongs to the CDP-alcohol phosphatidyltransferase class-I family.</text>
</comment>
<dbReference type="PANTHER" id="PTHR14269">
    <property type="entry name" value="CDP-DIACYLGLYCEROL--GLYCEROL-3-PHOSPHATE 3-PHOSPHATIDYLTRANSFERASE-RELATED"/>
    <property type="match status" value="1"/>
</dbReference>
<dbReference type="Gene3D" id="1.20.120.1760">
    <property type="match status" value="1"/>
</dbReference>
<keyword evidence="7 15" id="KW-0808">Transferase</keyword>
<evidence type="ECO:0000256" key="10">
    <source>
        <dbReference type="ARBA" id="ARBA00023098"/>
    </source>
</evidence>
<keyword evidence="10" id="KW-0443">Lipid metabolism</keyword>
<gene>
    <name evidence="17" type="primary">pssA</name>
    <name evidence="17" type="ORF">GCM10023338_20660</name>
</gene>
<feature type="transmembrane region" description="Helical" evidence="16">
    <location>
        <begin position="214"/>
        <end position="230"/>
    </location>
</feature>
<sequence length="280" mass="30853">MNNKKIKSNLSKNAIYILPNLFTTASLMTGFSSILLALEGRYAAAAVLIFVSMVLDGMDGRVARWTNTQSSFGEQYDSLADMVAFGAAPAILVYMWSFQGLGEVSKVIGIGWFASFVYLACAALRLARFNVQIGSVDKRYFVGLPSPTAAAIVAGAVWAGEVGIKKFATAFGTDLSYTGHDLTGLMVIITLYAGLMMVSNFLFYSFKTLEIKKVRFTALIIVVIYAGMLISSPSIVLFLTAFIYGLSAPIQYVYRRQARKKRMLALQAKRHERHDERHES</sequence>
<dbReference type="InterPro" id="IPR043130">
    <property type="entry name" value="CDP-OH_PTrfase_TM_dom"/>
</dbReference>
<evidence type="ECO:0000256" key="6">
    <source>
        <dbReference type="ARBA" id="ARBA00022516"/>
    </source>
</evidence>
<evidence type="ECO:0000256" key="14">
    <source>
        <dbReference type="ARBA" id="ARBA00032361"/>
    </source>
</evidence>
<feature type="transmembrane region" description="Helical" evidence="16">
    <location>
        <begin position="139"/>
        <end position="159"/>
    </location>
</feature>
<feature type="transmembrane region" description="Helical" evidence="16">
    <location>
        <begin position="79"/>
        <end position="97"/>
    </location>
</feature>
<reference evidence="18" key="1">
    <citation type="journal article" date="2019" name="Int. J. Syst. Evol. Microbiol.">
        <title>The Global Catalogue of Microorganisms (GCM) 10K type strain sequencing project: providing services to taxonomists for standard genome sequencing and annotation.</title>
        <authorList>
            <consortium name="The Broad Institute Genomics Platform"/>
            <consortium name="The Broad Institute Genome Sequencing Center for Infectious Disease"/>
            <person name="Wu L."/>
            <person name="Ma J."/>
        </authorList>
    </citation>
    <scope>NUCLEOTIDE SEQUENCE [LARGE SCALE GENOMIC DNA]</scope>
    <source>
        <strain evidence="18">JCM 18424</strain>
    </source>
</reference>
<dbReference type="InterPro" id="IPR050324">
    <property type="entry name" value="CDP-alcohol_PTase-I"/>
</dbReference>
<evidence type="ECO:0000256" key="3">
    <source>
        <dbReference type="ARBA" id="ARBA00010441"/>
    </source>
</evidence>
<comment type="subcellular location">
    <subcellularLocation>
        <location evidence="2">Endomembrane system</location>
        <topology evidence="2">Multi-pass membrane protein</topology>
    </subcellularLocation>
</comment>
<name>A0ABP9MVX3_9GAMM</name>
<evidence type="ECO:0000313" key="18">
    <source>
        <dbReference type="Proteomes" id="UP001500631"/>
    </source>
</evidence>
<keyword evidence="8 16" id="KW-0812">Transmembrane</keyword>
<proteinExistence type="inferred from homology"/>
<accession>A0ABP9MVX3</accession>